<feature type="domain" description="Aminopeptidase N-like N-terminal" evidence="14">
    <location>
        <begin position="30"/>
        <end position="194"/>
    </location>
</feature>
<dbReference type="RefSeq" id="WP_251807901.1">
    <property type="nucleotide sequence ID" value="NZ_CP166679.1"/>
</dbReference>
<keyword evidence="6 15" id="KW-0031">Aminopeptidase</keyword>
<evidence type="ECO:0000256" key="11">
    <source>
        <dbReference type="ARBA" id="ARBA00023049"/>
    </source>
</evidence>
<dbReference type="SUPFAM" id="SSF55486">
    <property type="entry name" value="Metalloproteases ('zincins'), catalytic domain"/>
    <property type="match status" value="1"/>
</dbReference>
<comment type="caution">
    <text evidence="15">The sequence shown here is derived from an EMBL/GenBank/DDBJ whole genome shotgun (WGS) entry which is preliminary data.</text>
</comment>
<dbReference type="InterPro" id="IPR014782">
    <property type="entry name" value="Peptidase_M1_dom"/>
</dbReference>
<comment type="similarity">
    <text evidence="3">Belongs to the peptidase M1 family.</text>
</comment>
<evidence type="ECO:0000256" key="4">
    <source>
        <dbReference type="ARBA" id="ARBA00012564"/>
    </source>
</evidence>
<dbReference type="Gene3D" id="2.60.40.1730">
    <property type="entry name" value="tricorn interacting facor f3 domain"/>
    <property type="match status" value="1"/>
</dbReference>
<feature type="chain" id="PRO_5047070187" description="Aminopeptidase N" evidence="12">
    <location>
        <begin position="18"/>
        <end position="694"/>
    </location>
</feature>
<dbReference type="PRINTS" id="PR00756">
    <property type="entry name" value="ALADIPTASE"/>
</dbReference>
<protein>
    <recommendedName>
        <fullName evidence="5">Aminopeptidase N</fullName>
        <ecNumber evidence="4">3.4.11.2</ecNumber>
    </recommendedName>
</protein>
<comment type="catalytic activity">
    <reaction evidence="1">
        <text>Release of an N-terminal amino acid, Xaa-|-Yaa- from a peptide, amide or arylamide. Xaa is preferably Ala, but may be most amino acids including Pro (slow action). When a terminal hydrophobic residue is followed by a prolyl residue, the two may be released as an intact Xaa-Pro dipeptide.</text>
        <dbReference type="EC" id="3.4.11.2"/>
    </reaction>
</comment>
<dbReference type="Proteomes" id="UP001597532">
    <property type="component" value="Unassembled WGS sequence"/>
</dbReference>
<evidence type="ECO:0000256" key="9">
    <source>
        <dbReference type="ARBA" id="ARBA00022801"/>
    </source>
</evidence>
<name>A0ABW5VGV4_9FLAO</name>
<evidence type="ECO:0000256" key="2">
    <source>
        <dbReference type="ARBA" id="ARBA00001947"/>
    </source>
</evidence>
<feature type="signal peptide" evidence="12">
    <location>
        <begin position="1"/>
        <end position="17"/>
    </location>
</feature>
<gene>
    <name evidence="15" type="ORF">ACFS1K_07860</name>
</gene>
<evidence type="ECO:0000259" key="13">
    <source>
        <dbReference type="Pfam" id="PF01433"/>
    </source>
</evidence>
<accession>A0ABW5VGV4</accession>
<organism evidence="15 16">
    <name type="scientific">Arenibacter antarcticus</name>
    <dbReference type="NCBI Taxonomy" id="2040469"/>
    <lineage>
        <taxon>Bacteria</taxon>
        <taxon>Pseudomonadati</taxon>
        <taxon>Bacteroidota</taxon>
        <taxon>Flavobacteriia</taxon>
        <taxon>Flavobacteriales</taxon>
        <taxon>Flavobacteriaceae</taxon>
        <taxon>Arenibacter</taxon>
    </lineage>
</organism>
<evidence type="ECO:0000256" key="5">
    <source>
        <dbReference type="ARBA" id="ARBA00015611"/>
    </source>
</evidence>
<dbReference type="InterPro" id="IPR045357">
    <property type="entry name" value="Aminopeptidase_N-like_N"/>
</dbReference>
<proteinExistence type="inferred from homology"/>
<evidence type="ECO:0000313" key="16">
    <source>
        <dbReference type="Proteomes" id="UP001597532"/>
    </source>
</evidence>
<keyword evidence="7" id="KW-0645">Protease</keyword>
<feature type="domain" description="Peptidase M1 membrane alanine aminopeptidase" evidence="13">
    <location>
        <begin position="233"/>
        <end position="433"/>
    </location>
</feature>
<keyword evidence="16" id="KW-1185">Reference proteome</keyword>
<evidence type="ECO:0000259" key="14">
    <source>
        <dbReference type="Pfam" id="PF17900"/>
    </source>
</evidence>
<comment type="cofactor">
    <cofactor evidence="2">
        <name>Zn(2+)</name>
        <dbReference type="ChEBI" id="CHEBI:29105"/>
    </cofactor>
</comment>
<evidence type="ECO:0000313" key="15">
    <source>
        <dbReference type="EMBL" id="MFD2789670.1"/>
    </source>
</evidence>
<dbReference type="PANTHER" id="PTHR11533:SF174">
    <property type="entry name" value="PUROMYCIN-SENSITIVE AMINOPEPTIDASE-RELATED"/>
    <property type="match status" value="1"/>
</dbReference>
<keyword evidence="10" id="KW-0862">Zinc</keyword>
<dbReference type="EC" id="3.4.11.2" evidence="4"/>
<keyword evidence="12" id="KW-0732">Signal</keyword>
<evidence type="ECO:0000256" key="7">
    <source>
        <dbReference type="ARBA" id="ARBA00022670"/>
    </source>
</evidence>
<dbReference type="InterPro" id="IPR027268">
    <property type="entry name" value="Peptidase_M4/M1_CTD_sf"/>
</dbReference>
<sequence length="694" mass="81373">MKQLVIILFLMLVSGLAAQHQDKVIFTHGKVEIFVDAPKKTLKGRVTYRLKILQNLDTVFLDAQNLEIETVLLNTKNVTFRNNGKTVTVYNRFRKNRDYTLNISYTAKPKQTIYFIGWDSLSTINQVWTQGQGKYTSHWLPSFDDMREKVEFDLNISFDKNYEVIANGELVDTKETGELKQWVFNMERPMSSYLLAFAIGKYTKKQLSSDRGVPLHLYYYPKDSLFIEPTYRYTQEIFEFLEQEIGVAYPWLKYDQVPVRDFLYAGMENTGTTIFSDNFMVDSIAFKDRNYVNVNAHEMAHQWFGNLVTQTDGHAHWLHEGFATYYALLAEKNIFGEAYYYWKLYDSALRLNEASNNNGGEALTDPKASSLTFYEKGAWALHVLRRQIGDSVYKAGIVRYLEKYKFGNAGIDEFLHEMELAGESDLNVFKKKWLNGTLFPFLEAKDILIAESKDLEQLFKLQEELITTKKEKEHVIWKYFEQSKSMPLKAKLITTYYKSLSEDFIRKAFKTKDLSVRQAIATSIVQIPIGLKHEFESMLKDESYLTLEHILYKLWIYFPDGRLQYLEETKNIIGFPDKNVRILWLTLALLTKDYESQKKEDYYKELSGYTDSSYSFEVRQKAFGMLQEVIGLSDKNLLDLIEATQHHSWQFKQYSRSLVDQLIKEHSIRDRMENLKVKLKGEELRYMNNKLKAE</sequence>
<dbReference type="InterPro" id="IPR042097">
    <property type="entry name" value="Aminopeptidase_N-like_N_sf"/>
</dbReference>
<keyword evidence="9 15" id="KW-0378">Hydrolase</keyword>
<dbReference type="EMBL" id="JBHUOK010000029">
    <property type="protein sequence ID" value="MFD2789670.1"/>
    <property type="molecule type" value="Genomic_DNA"/>
</dbReference>
<dbReference type="Gene3D" id="1.10.390.10">
    <property type="entry name" value="Neutral Protease Domain 2"/>
    <property type="match status" value="1"/>
</dbReference>
<dbReference type="InterPro" id="IPR001930">
    <property type="entry name" value="Peptidase_M1"/>
</dbReference>
<evidence type="ECO:0000256" key="1">
    <source>
        <dbReference type="ARBA" id="ARBA00000098"/>
    </source>
</evidence>
<dbReference type="InterPro" id="IPR050344">
    <property type="entry name" value="Peptidase_M1_aminopeptidases"/>
</dbReference>
<keyword evidence="11" id="KW-0482">Metalloprotease</keyword>
<evidence type="ECO:0000256" key="10">
    <source>
        <dbReference type="ARBA" id="ARBA00022833"/>
    </source>
</evidence>
<dbReference type="Pfam" id="PF17900">
    <property type="entry name" value="Peptidase_M1_N"/>
    <property type="match status" value="1"/>
</dbReference>
<dbReference type="PANTHER" id="PTHR11533">
    <property type="entry name" value="PROTEASE M1 ZINC METALLOPROTEASE"/>
    <property type="match status" value="1"/>
</dbReference>
<dbReference type="GO" id="GO:0004177">
    <property type="term" value="F:aminopeptidase activity"/>
    <property type="evidence" value="ECO:0007669"/>
    <property type="project" value="UniProtKB-KW"/>
</dbReference>
<evidence type="ECO:0000256" key="3">
    <source>
        <dbReference type="ARBA" id="ARBA00010136"/>
    </source>
</evidence>
<evidence type="ECO:0000256" key="6">
    <source>
        <dbReference type="ARBA" id="ARBA00022438"/>
    </source>
</evidence>
<dbReference type="SUPFAM" id="SSF63737">
    <property type="entry name" value="Leukotriene A4 hydrolase N-terminal domain"/>
    <property type="match status" value="1"/>
</dbReference>
<keyword evidence="8" id="KW-0479">Metal-binding</keyword>
<evidence type="ECO:0000256" key="12">
    <source>
        <dbReference type="SAM" id="SignalP"/>
    </source>
</evidence>
<evidence type="ECO:0000256" key="8">
    <source>
        <dbReference type="ARBA" id="ARBA00022723"/>
    </source>
</evidence>
<dbReference type="CDD" id="cd09603">
    <property type="entry name" value="M1_APN_like"/>
    <property type="match status" value="1"/>
</dbReference>
<reference evidence="16" key="1">
    <citation type="journal article" date="2019" name="Int. J. Syst. Evol. Microbiol.">
        <title>The Global Catalogue of Microorganisms (GCM) 10K type strain sequencing project: providing services to taxonomists for standard genome sequencing and annotation.</title>
        <authorList>
            <consortium name="The Broad Institute Genomics Platform"/>
            <consortium name="The Broad Institute Genome Sequencing Center for Infectious Disease"/>
            <person name="Wu L."/>
            <person name="Ma J."/>
        </authorList>
    </citation>
    <scope>NUCLEOTIDE SEQUENCE [LARGE SCALE GENOMIC DNA]</scope>
    <source>
        <strain evidence="16">KCTC 52924</strain>
    </source>
</reference>
<dbReference type="Pfam" id="PF01433">
    <property type="entry name" value="Peptidase_M1"/>
    <property type="match status" value="1"/>
</dbReference>